<gene>
    <name evidence="3" type="ORF">EA187_18240</name>
</gene>
<accession>A0ABY0CNR5</accession>
<name>A0ABY0CNR5_9DELT</name>
<keyword evidence="2" id="KW-0732">Signal</keyword>
<comment type="caution">
    <text evidence="3">The sequence shown here is derived from an EMBL/GenBank/DDBJ whole genome shotgun (WGS) entry which is preliminary data.</text>
</comment>
<evidence type="ECO:0000256" key="2">
    <source>
        <dbReference type="SAM" id="SignalP"/>
    </source>
</evidence>
<evidence type="ECO:0000313" key="3">
    <source>
        <dbReference type="EMBL" id="RVU41598.1"/>
    </source>
</evidence>
<protein>
    <submittedName>
        <fullName evidence="3">Uncharacterized protein</fullName>
    </submittedName>
</protein>
<evidence type="ECO:0000256" key="1">
    <source>
        <dbReference type="SAM" id="MobiDB-lite"/>
    </source>
</evidence>
<feature type="region of interest" description="Disordered" evidence="1">
    <location>
        <begin position="266"/>
        <end position="307"/>
    </location>
</feature>
<dbReference type="EMBL" id="SADD01000015">
    <property type="protein sequence ID" value="RVU41598.1"/>
    <property type="molecule type" value="Genomic_DNA"/>
</dbReference>
<feature type="signal peptide" evidence="2">
    <location>
        <begin position="1"/>
        <end position="25"/>
    </location>
</feature>
<reference evidence="3 4" key="1">
    <citation type="submission" date="2019-01" db="EMBL/GenBank/DDBJ databases">
        <title>Lujinxingia litoralis gen. nov., sp. nov. and Lujinxingia sediminis gen. nov., sp. nov., new members in the order Bradymonadales, isolated from coastal sediment.</title>
        <authorList>
            <person name="Li C.-M."/>
        </authorList>
    </citation>
    <scope>NUCLEOTIDE SEQUENCE [LARGE SCALE GENOMIC DNA]</scope>
    <source>
        <strain evidence="3 4">SEH01</strain>
    </source>
</reference>
<evidence type="ECO:0000313" key="4">
    <source>
        <dbReference type="Proteomes" id="UP000282926"/>
    </source>
</evidence>
<sequence>MRKRVVMCASMIGTGMMLVGGAAWACSVVCPGGEQGFSLAGATVPANISAGIYAASYDGTAPTNMQLFNATSGEEVPIAIQSVALPGRDERWFYVYFNGELEPGQSYRLDPGPECDFSELPEFVFNVVDEAPLPTTLGTLRLSEPQTGDLQVAVDDACSIEIGASWVEVEVELSAEAEPWADALFFETRVDGERWSPLSTVGEERVPGSSWVGRGFDRVYTGCESEGTGVNGGVEGGEVNVMVAAFLPGEEFQAVAGDEDVVLECEAPTPGTPDTPGGGDTTDGERVDEPSEGSLDEEGGCAQAPLTGGPSLPFLLGALGLAAFRARREIVLH</sequence>
<keyword evidence="4" id="KW-1185">Reference proteome</keyword>
<dbReference type="RefSeq" id="WP_115607329.1">
    <property type="nucleotide sequence ID" value="NZ_SADD01000015.1"/>
</dbReference>
<feature type="chain" id="PRO_5046917574" evidence="2">
    <location>
        <begin position="26"/>
        <end position="333"/>
    </location>
</feature>
<feature type="compositionally biased region" description="Acidic residues" evidence="1">
    <location>
        <begin position="290"/>
        <end position="299"/>
    </location>
</feature>
<proteinExistence type="predicted"/>
<organism evidence="3 4">
    <name type="scientific">Lujinxingia sediminis</name>
    <dbReference type="NCBI Taxonomy" id="2480984"/>
    <lineage>
        <taxon>Bacteria</taxon>
        <taxon>Deltaproteobacteria</taxon>
        <taxon>Bradymonadales</taxon>
        <taxon>Lujinxingiaceae</taxon>
        <taxon>Lujinxingia</taxon>
    </lineage>
</organism>
<dbReference type="Proteomes" id="UP000282926">
    <property type="component" value="Unassembled WGS sequence"/>
</dbReference>